<organism evidence="2">
    <name type="scientific">marine sediment metagenome</name>
    <dbReference type="NCBI Taxonomy" id="412755"/>
    <lineage>
        <taxon>unclassified sequences</taxon>
        <taxon>metagenomes</taxon>
        <taxon>ecological metagenomes</taxon>
    </lineage>
</organism>
<reference evidence="2" key="1">
    <citation type="journal article" date="2015" name="Nature">
        <title>Complex archaea that bridge the gap between prokaryotes and eukaryotes.</title>
        <authorList>
            <person name="Spang A."/>
            <person name="Saw J.H."/>
            <person name="Jorgensen S.L."/>
            <person name="Zaremba-Niedzwiedzka K."/>
            <person name="Martijn J."/>
            <person name="Lind A.E."/>
            <person name="van Eijk R."/>
            <person name="Schleper C."/>
            <person name="Guy L."/>
            <person name="Ettema T.J."/>
        </authorList>
    </citation>
    <scope>NUCLEOTIDE SEQUENCE</scope>
</reference>
<protein>
    <submittedName>
        <fullName evidence="2">Uncharacterized protein</fullName>
    </submittedName>
</protein>
<evidence type="ECO:0000256" key="1">
    <source>
        <dbReference type="SAM" id="Phobius"/>
    </source>
</evidence>
<keyword evidence="1" id="KW-1133">Transmembrane helix</keyword>
<keyword evidence="1" id="KW-0472">Membrane</keyword>
<comment type="caution">
    <text evidence="2">The sequence shown here is derived from an EMBL/GenBank/DDBJ whole genome shotgun (WGS) entry which is preliminary data.</text>
</comment>
<sequence>MIYQTNEILQNLANFIGLILSALESIIKPIGAWMKGWISVGMEFLIDNFSTDFTFYIIVGITLVIAGIIVNIVWPGDKKGSIYSTEEKIEEIEDKGEVSG</sequence>
<evidence type="ECO:0000313" key="2">
    <source>
        <dbReference type="EMBL" id="KKK63874.1"/>
    </source>
</evidence>
<feature type="transmembrane region" description="Helical" evidence="1">
    <location>
        <begin position="53"/>
        <end position="74"/>
    </location>
</feature>
<dbReference type="AlphaFoldDB" id="A0A0F8ZBQ1"/>
<feature type="transmembrane region" description="Helical" evidence="1">
    <location>
        <begin position="12"/>
        <end position="33"/>
    </location>
</feature>
<accession>A0A0F8ZBQ1</accession>
<name>A0A0F8ZBQ1_9ZZZZ</name>
<feature type="non-terminal residue" evidence="2">
    <location>
        <position position="100"/>
    </location>
</feature>
<dbReference type="EMBL" id="LAZR01061290">
    <property type="protein sequence ID" value="KKK63874.1"/>
    <property type="molecule type" value="Genomic_DNA"/>
</dbReference>
<proteinExistence type="predicted"/>
<gene>
    <name evidence="2" type="ORF">LCGC14_2989910</name>
</gene>
<keyword evidence="1" id="KW-0812">Transmembrane</keyword>